<gene>
    <name evidence="3" type="ORF">CK203_109112</name>
</gene>
<evidence type="ECO:0000313" key="4">
    <source>
        <dbReference type="Proteomes" id="UP000288805"/>
    </source>
</evidence>
<name>A0A438D1M8_VITVI</name>
<dbReference type="Pfam" id="PF14244">
    <property type="entry name" value="Retrotran_gag_3"/>
    <property type="match status" value="1"/>
</dbReference>
<organism evidence="3 4">
    <name type="scientific">Vitis vinifera</name>
    <name type="common">Grape</name>
    <dbReference type="NCBI Taxonomy" id="29760"/>
    <lineage>
        <taxon>Eukaryota</taxon>
        <taxon>Viridiplantae</taxon>
        <taxon>Streptophyta</taxon>
        <taxon>Embryophyta</taxon>
        <taxon>Tracheophyta</taxon>
        <taxon>Spermatophyta</taxon>
        <taxon>Magnoliopsida</taxon>
        <taxon>eudicotyledons</taxon>
        <taxon>Gunneridae</taxon>
        <taxon>Pentapetalae</taxon>
        <taxon>rosids</taxon>
        <taxon>Vitales</taxon>
        <taxon>Vitaceae</taxon>
        <taxon>Viteae</taxon>
        <taxon>Vitis</taxon>
    </lineage>
</organism>
<dbReference type="Proteomes" id="UP000288805">
    <property type="component" value="Unassembled WGS sequence"/>
</dbReference>
<comment type="caution">
    <text evidence="3">The sequence shown here is derived from an EMBL/GenBank/DDBJ whole genome shotgun (WGS) entry which is preliminary data.</text>
</comment>
<proteinExistence type="predicted"/>
<feature type="compositionally biased region" description="Polar residues" evidence="1">
    <location>
        <begin position="10"/>
        <end position="24"/>
    </location>
</feature>
<dbReference type="InterPro" id="IPR029472">
    <property type="entry name" value="Copia-like_N"/>
</dbReference>
<evidence type="ECO:0000313" key="3">
    <source>
        <dbReference type="EMBL" id="RVW29345.1"/>
    </source>
</evidence>
<accession>A0A438D1M8</accession>
<reference evidence="3 4" key="1">
    <citation type="journal article" date="2018" name="PLoS Genet.">
        <title>Population sequencing reveals clonal diversity and ancestral inbreeding in the grapevine cultivar Chardonnay.</title>
        <authorList>
            <person name="Roach M.J."/>
            <person name="Johnson D.L."/>
            <person name="Bohlmann J."/>
            <person name="van Vuuren H.J."/>
            <person name="Jones S.J."/>
            <person name="Pretorius I.S."/>
            <person name="Schmidt S.A."/>
            <person name="Borneman A.R."/>
        </authorList>
    </citation>
    <scope>NUCLEOTIDE SEQUENCE [LARGE SCALE GENOMIC DNA]</scope>
    <source>
        <strain evidence="4">cv. Chardonnay</strain>
        <tissue evidence="3">Leaf</tissue>
    </source>
</reference>
<sequence length="80" mass="8809">MTIDSKKSVSKVNSRLKTVTSNDHGGSDGSFLPIIGHKLNGNNYLQYSQFVLMFISGKDKDGYLTGEIVQPKNDDPRFGT</sequence>
<evidence type="ECO:0000256" key="1">
    <source>
        <dbReference type="SAM" id="MobiDB-lite"/>
    </source>
</evidence>
<protein>
    <recommendedName>
        <fullName evidence="2">Retrotransposon Copia-like N-terminal domain-containing protein</fullName>
    </recommendedName>
</protein>
<evidence type="ECO:0000259" key="2">
    <source>
        <dbReference type="Pfam" id="PF14244"/>
    </source>
</evidence>
<dbReference type="EMBL" id="QGNW01001848">
    <property type="protein sequence ID" value="RVW29345.1"/>
    <property type="molecule type" value="Genomic_DNA"/>
</dbReference>
<feature type="region of interest" description="Disordered" evidence="1">
    <location>
        <begin position="1"/>
        <end position="25"/>
    </location>
</feature>
<feature type="domain" description="Retrotransposon Copia-like N-terminal" evidence="2">
    <location>
        <begin position="32"/>
        <end position="72"/>
    </location>
</feature>
<dbReference type="AlphaFoldDB" id="A0A438D1M8"/>